<dbReference type="AlphaFoldDB" id="A0A7W2HJM2"/>
<evidence type="ECO:0000313" key="1">
    <source>
        <dbReference type="EMBL" id="MBA4865994.1"/>
    </source>
</evidence>
<gene>
    <name evidence="1" type="primary">casA</name>
    <name evidence="1" type="ORF">H1V43_32565</name>
</gene>
<proteinExistence type="predicted"/>
<sequence>MASQRHATGAADGEDAVEAVLSQVNAPHQPRHLLCSLSRLAFGVRPVPARPEYAIDKEPCVPVRFLDGHQESLGLRDVLLRAHEIEDLALPLPPAASALLRVLIATTARVTGLDDPEMSAGEWTARRRLLLQEPGGFDSVRVHDYFDAFIWDLFHRKRPYLQDPRLAAQWERRAGVNTLVFGRPAGNNLAWLSAHSDMNPVPVPCPQALWHLLAQHYYGAAGTCSKRTLNGRSSIIGKAGPLRSTVSFHSLGRTLYETLLAGMPKFTGDWNDADDLCPWEEPELPDPLGPLPPVTWPGRLLTGRSRHAILFVPTPDGKAVADAYLTWASQEPKLPAFDPYLIHDVDPKKPVPRRITARPANADRAVWRDLDALLLAGDETSTTMRPVAFHTLNDLPRDLRATLRVRVHGFDQDRETNNRTWYTALTPPIWPWTQEHDPAKAQRIAECRTAAEDIGTLLAAKAAEAWRETITPSTARSTRPPRKAPKRLCSWTIQAGAAYWPRAETTFWRLIEEPETPARRAFATDAAAALREVTRPAIVQYRRAAPAVARAAAALFHEPGRRRPRAA</sequence>
<reference evidence="1 2" key="1">
    <citation type="submission" date="2020-07" db="EMBL/GenBank/DDBJ databases">
        <title>Streptomyces isolated from Indian soil.</title>
        <authorList>
            <person name="Mandal S."/>
            <person name="Maiti P.K."/>
        </authorList>
    </citation>
    <scope>NUCLEOTIDE SEQUENCE [LARGE SCALE GENOMIC DNA]</scope>
    <source>
        <strain evidence="1 2">PSKA54</strain>
    </source>
</reference>
<protein>
    <submittedName>
        <fullName evidence="1">Type I-E CRISPR-associated protein Cse1/CasA</fullName>
    </submittedName>
</protein>
<evidence type="ECO:0000313" key="2">
    <source>
        <dbReference type="Proteomes" id="UP000586976"/>
    </source>
</evidence>
<dbReference type="Proteomes" id="UP000586976">
    <property type="component" value="Unassembled WGS sequence"/>
</dbReference>
<dbReference type="EMBL" id="JACEQY010000050">
    <property type="protein sequence ID" value="MBA4865994.1"/>
    <property type="molecule type" value="Genomic_DNA"/>
</dbReference>
<accession>A0A7W2HJM2</accession>
<dbReference type="NCBIfam" id="TIGR02547">
    <property type="entry name" value="casA_cse1"/>
    <property type="match status" value="1"/>
</dbReference>
<keyword evidence="2" id="KW-1185">Reference proteome</keyword>
<dbReference type="Pfam" id="PF09481">
    <property type="entry name" value="CRISPR_Cse1"/>
    <property type="match status" value="1"/>
</dbReference>
<name>A0A7W2HJM2_9ACTN</name>
<dbReference type="InterPro" id="IPR013381">
    <property type="entry name" value="CRISPR-assoc_prot_Cse1"/>
</dbReference>
<organism evidence="1 2">
    <name type="scientific">Streptomyces himalayensis subsp. aureolus</name>
    <dbReference type="NCBI Taxonomy" id="2758039"/>
    <lineage>
        <taxon>Bacteria</taxon>
        <taxon>Bacillati</taxon>
        <taxon>Actinomycetota</taxon>
        <taxon>Actinomycetes</taxon>
        <taxon>Kitasatosporales</taxon>
        <taxon>Streptomycetaceae</taxon>
        <taxon>Streptomyces</taxon>
        <taxon>Streptomyces himalayensis</taxon>
    </lineage>
</organism>
<comment type="caution">
    <text evidence="1">The sequence shown here is derived from an EMBL/GenBank/DDBJ whole genome shotgun (WGS) entry which is preliminary data.</text>
</comment>